<sequence>MMKVTTVYVIIGIILNRIEGLKTKCDDNEHWNDCPGFCPRDSCAKLNPNFTCPQLPAIPLPCQPDCVCDDGYLRNPAGICVKEAKCPKDQICGVNEVFNKDRKECPGDSCHLVLIKVRCIANQTSIPGCECREGYLRNSYGQCIRREQCPEAQKCPVNEIYNLCGTYCPKTCKNRFMPPPPCVPACKEGCDCAPDFYRHDNGTCVPLTECSPPECIENSHFEECTGPCEKSCNDDICAQTCVPGCVCNEGYFKKFSWECAKFSDNPIKCTGMNEEPNYCAQVCPPQSCDIPYTEYACPERGYHQGCNCINGYLRNATNHCIPSDQCPPPNPCAGLHEVWSENANRQKTCVNKNKETCTEEPEAGCVCDTGYAKDDAGNCIPEDKCDYCPKDEVWVECKMGMCVPETCDQLGYPVACPDLIGPCIDPGCVCKEGYVRNFAGICIATEQCPSCGGDFNATRGCSNYCGNSCTDYKDYHKVCPEICQYNGCECLHGYVYDDVKEKKCIKAEDCPEPCEDPNAERVSCASHCPATCAKPEPDPCSYAACTKYGCQCKHGYVLSKKNGKCIKITECPANKPCNGDPNAQVKECPDPCPPTCGDLNPNECPIPCYDVGCECRLGYIKENMHSGKCIKSSKCSKAHIKQQ</sequence>
<dbReference type="InterPro" id="IPR036084">
    <property type="entry name" value="Ser_inhib-like_sf"/>
</dbReference>
<feature type="domain" description="TIL" evidence="4">
    <location>
        <begin position="516"/>
        <end position="571"/>
    </location>
</feature>
<feature type="domain" description="TIL" evidence="4">
    <location>
        <begin position="458"/>
        <end position="510"/>
    </location>
</feature>
<feature type="domain" description="TIL" evidence="4">
    <location>
        <begin position="581"/>
        <end position="635"/>
    </location>
</feature>
<dbReference type="EMBL" id="MW244710">
    <property type="protein sequence ID" value="QRN45244.1"/>
    <property type="molecule type" value="mRNA"/>
</dbReference>
<feature type="domain" description="TIL" evidence="4">
    <location>
        <begin position="215"/>
        <end position="261"/>
    </location>
</feature>
<feature type="domain" description="TIL" evidence="4">
    <location>
        <begin position="25"/>
        <end position="86"/>
    </location>
</feature>
<evidence type="ECO:0000313" key="5">
    <source>
        <dbReference type="EMBL" id="QRN45244.1"/>
    </source>
</evidence>
<dbReference type="CDD" id="cd19941">
    <property type="entry name" value="TIL"/>
    <property type="match status" value="7"/>
</dbReference>
<keyword evidence="3" id="KW-0732">Signal</keyword>
<dbReference type="GO" id="GO:0030414">
    <property type="term" value="F:peptidase inhibitor activity"/>
    <property type="evidence" value="ECO:0007669"/>
    <property type="project" value="UniProtKB-KW"/>
</dbReference>
<protein>
    <submittedName>
        <fullName evidence="5">Zonadhesin 4-like</fullName>
    </submittedName>
</protein>
<evidence type="ECO:0000259" key="4">
    <source>
        <dbReference type="Pfam" id="PF01826"/>
    </source>
</evidence>
<reference evidence="5" key="1">
    <citation type="journal article" name="Insect Biochem. Mol. Biol.">
        <title>Silk of the common clothes moth, Tineola bisselliella, a cosmopolitan pest belonging to the basal ditrysian moth line.</title>
        <authorList>
            <person name="Rouhova L."/>
            <person name="Kludkiewicz B."/>
            <person name="Sehadova H."/>
            <person name="Sery M."/>
            <person name="Kucerova L."/>
            <person name="Konik P."/>
            <person name="Zurovec M."/>
        </authorList>
    </citation>
    <scope>NUCLEOTIDE SEQUENCE</scope>
    <source>
        <tissue evidence="5">Silk glands</tissue>
    </source>
</reference>
<feature type="domain" description="TIL" evidence="4">
    <location>
        <begin position="272"/>
        <end position="326"/>
    </location>
</feature>
<gene>
    <name evidence="5" type="primary">Zon4</name>
</gene>
<dbReference type="SUPFAM" id="SSF57567">
    <property type="entry name" value="Serine protease inhibitors"/>
    <property type="match status" value="9"/>
</dbReference>
<evidence type="ECO:0000256" key="1">
    <source>
        <dbReference type="ARBA" id="ARBA00022690"/>
    </source>
</evidence>
<evidence type="ECO:0000256" key="3">
    <source>
        <dbReference type="SAM" id="SignalP"/>
    </source>
</evidence>
<feature type="signal peptide" evidence="3">
    <location>
        <begin position="1"/>
        <end position="20"/>
    </location>
</feature>
<dbReference type="Pfam" id="PF01826">
    <property type="entry name" value="TIL"/>
    <property type="match status" value="8"/>
</dbReference>
<dbReference type="PANTHER" id="PTHR23259">
    <property type="entry name" value="RIDDLE"/>
    <property type="match status" value="1"/>
</dbReference>
<feature type="domain" description="TIL" evidence="4">
    <location>
        <begin position="388"/>
        <end position="448"/>
    </location>
</feature>
<dbReference type="InterPro" id="IPR051368">
    <property type="entry name" value="SerProtInhib-TIL_Domain"/>
</dbReference>
<name>A0A891XIG3_TINBI</name>
<proteinExistence type="evidence at transcript level"/>
<dbReference type="AlphaFoldDB" id="A0A891XIG3"/>
<evidence type="ECO:0000256" key="2">
    <source>
        <dbReference type="ARBA" id="ARBA00023157"/>
    </source>
</evidence>
<dbReference type="PANTHER" id="PTHR23259:SF70">
    <property type="entry name" value="ACCESSORY GLAND PROTEIN ACP62F-RELATED"/>
    <property type="match status" value="1"/>
</dbReference>
<accession>A0A891XIG3</accession>
<keyword evidence="1" id="KW-0646">Protease inhibitor</keyword>
<organism evidence="5">
    <name type="scientific">Tineola bisselliella</name>
    <name type="common">Webbing clothes moth</name>
    <name type="synonym">Tinea bisselliella</name>
    <dbReference type="NCBI Taxonomy" id="93883"/>
    <lineage>
        <taxon>Eukaryota</taxon>
        <taxon>Metazoa</taxon>
        <taxon>Ecdysozoa</taxon>
        <taxon>Arthropoda</taxon>
        <taxon>Hexapoda</taxon>
        <taxon>Insecta</taxon>
        <taxon>Pterygota</taxon>
        <taxon>Neoptera</taxon>
        <taxon>Endopterygota</taxon>
        <taxon>Lepidoptera</taxon>
        <taxon>Glossata</taxon>
        <taxon>Ditrysia</taxon>
        <taxon>Tineoidea</taxon>
        <taxon>Tineidae</taxon>
        <taxon>Tineinae</taxon>
        <taxon>Tineola</taxon>
    </lineage>
</organism>
<feature type="domain" description="TIL" evidence="4">
    <location>
        <begin position="155"/>
        <end position="210"/>
    </location>
</feature>
<feature type="chain" id="PRO_5032814877" evidence="3">
    <location>
        <begin position="21"/>
        <end position="643"/>
    </location>
</feature>
<dbReference type="Gene3D" id="2.10.25.10">
    <property type="entry name" value="Laminin"/>
    <property type="match status" value="10"/>
</dbReference>
<keyword evidence="2" id="KW-1015">Disulfide bond</keyword>
<dbReference type="InterPro" id="IPR002919">
    <property type="entry name" value="TIL_dom"/>
</dbReference>